<reference evidence="3" key="1">
    <citation type="journal article" date="2018" name="Nat. Microbiol.">
        <title>Leveraging single-cell genomics to expand the fungal tree of life.</title>
        <authorList>
            <person name="Ahrendt S.R."/>
            <person name="Quandt C.A."/>
            <person name="Ciobanu D."/>
            <person name="Clum A."/>
            <person name="Salamov A."/>
            <person name="Andreopoulos B."/>
            <person name="Cheng J.F."/>
            <person name="Woyke T."/>
            <person name="Pelin A."/>
            <person name="Henrissat B."/>
            <person name="Reynolds N.K."/>
            <person name="Benny G.L."/>
            <person name="Smith M.E."/>
            <person name="James T.Y."/>
            <person name="Grigoriev I.V."/>
        </authorList>
    </citation>
    <scope>NUCLEOTIDE SEQUENCE [LARGE SCALE GENOMIC DNA]</scope>
</reference>
<proteinExistence type="predicted"/>
<evidence type="ECO:0000259" key="1">
    <source>
        <dbReference type="Pfam" id="PF00266"/>
    </source>
</evidence>
<name>A0A4P9W557_9FUNG</name>
<keyword evidence="2" id="KW-0808">Transferase</keyword>
<dbReference type="InterPro" id="IPR000192">
    <property type="entry name" value="Aminotrans_V_dom"/>
</dbReference>
<dbReference type="Pfam" id="PF00266">
    <property type="entry name" value="Aminotran_5"/>
    <property type="match status" value="2"/>
</dbReference>
<dbReference type="AlphaFoldDB" id="A0A4P9W557"/>
<keyword evidence="3" id="KW-1185">Reference proteome</keyword>
<dbReference type="EMBL" id="KZ998193">
    <property type="protein sequence ID" value="RKO86443.1"/>
    <property type="molecule type" value="Genomic_DNA"/>
</dbReference>
<gene>
    <name evidence="2" type="ORF">BDK51DRAFT_18576</name>
</gene>
<dbReference type="Proteomes" id="UP000269721">
    <property type="component" value="Unassembled WGS sequence"/>
</dbReference>
<dbReference type="PANTHER" id="PTHR43586:SF21">
    <property type="entry name" value="PYRIDOXAL PHOSPHATE (PLP)-DEPENDENT ASPARTATE AMINOTRANSFERASE SUPERFAMILY"/>
    <property type="match status" value="1"/>
</dbReference>
<organism evidence="2 3">
    <name type="scientific">Blyttiomyces helicus</name>
    <dbReference type="NCBI Taxonomy" id="388810"/>
    <lineage>
        <taxon>Eukaryota</taxon>
        <taxon>Fungi</taxon>
        <taxon>Fungi incertae sedis</taxon>
        <taxon>Chytridiomycota</taxon>
        <taxon>Chytridiomycota incertae sedis</taxon>
        <taxon>Chytridiomycetes</taxon>
        <taxon>Chytridiomycetes incertae sedis</taxon>
        <taxon>Blyttiomyces</taxon>
    </lineage>
</organism>
<accession>A0A4P9W557</accession>
<dbReference type="GO" id="GO:0016740">
    <property type="term" value="F:transferase activity"/>
    <property type="evidence" value="ECO:0007669"/>
    <property type="project" value="UniProtKB-KW"/>
</dbReference>
<sequence>MPAEIPTLDVARARAAFPGLTDPTVFLDNAGGSQVLKTAADKVHHYLLHTNVQTGGTYPASIRSGSLIAAGAEAARLFINAKSTSEVVLGSSSTQVLANLALALSKGMKAGDEIIIDESSHEANIGPFVRMGEQRGATVKVWKVNRKTLELDLHELKALLTPKTRLVCVTHCSNVLGSINDIKSIAALVHSVPGAEICVDGVAYAPHRVIDVQNLGVDYYAFSFYKVYCPHIALLYTKSTSFPRLSSLNHHFINPDENRPYIYQPGGANYELTASLPALIDYLTTLPGLPTTSPLEPRARIEAAFSLIAAHEQTLTRLFVTHLAARPDVYTLIGRQSWAAADRVPTITFLVKGVKSADVVAALDRTPYGFKSGHFYAHRLVVGAMGLTDDGVVRVSAVHYNTEEEVRGFLAALDEGVARLSVKTKL</sequence>
<evidence type="ECO:0000313" key="3">
    <source>
        <dbReference type="Proteomes" id="UP000269721"/>
    </source>
</evidence>
<dbReference type="Gene3D" id="3.40.640.10">
    <property type="entry name" value="Type I PLP-dependent aspartate aminotransferase-like (Major domain)"/>
    <property type="match status" value="1"/>
</dbReference>
<dbReference type="SUPFAM" id="SSF53383">
    <property type="entry name" value="PLP-dependent transferases"/>
    <property type="match status" value="1"/>
</dbReference>
<feature type="domain" description="Aminotransferase class V" evidence="1">
    <location>
        <begin position="305"/>
        <end position="407"/>
    </location>
</feature>
<dbReference type="PANTHER" id="PTHR43586">
    <property type="entry name" value="CYSTEINE DESULFURASE"/>
    <property type="match status" value="1"/>
</dbReference>
<feature type="domain" description="Aminotransferase class V" evidence="1">
    <location>
        <begin position="25"/>
        <end position="245"/>
    </location>
</feature>
<dbReference type="InterPro" id="IPR015421">
    <property type="entry name" value="PyrdxlP-dep_Trfase_major"/>
</dbReference>
<dbReference type="InterPro" id="IPR015422">
    <property type="entry name" value="PyrdxlP-dep_Trfase_small"/>
</dbReference>
<evidence type="ECO:0000313" key="2">
    <source>
        <dbReference type="EMBL" id="RKO86443.1"/>
    </source>
</evidence>
<protein>
    <submittedName>
        <fullName evidence="2">Pyridoxal phosphate-dependent transferase</fullName>
    </submittedName>
</protein>
<dbReference type="OrthoDB" id="420046at2759"/>
<dbReference type="InterPro" id="IPR015424">
    <property type="entry name" value="PyrdxlP-dep_Trfase"/>
</dbReference>
<dbReference type="Gene3D" id="3.90.1150.10">
    <property type="entry name" value="Aspartate Aminotransferase, domain 1"/>
    <property type="match status" value="1"/>
</dbReference>